<dbReference type="SUPFAM" id="SSF51998">
    <property type="entry name" value="PFL-like glycyl radical enzymes"/>
    <property type="match status" value="1"/>
</dbReference>
<dbReference type="AlphaFoldDB" id="A0A838ZLF5"/>
<accession>A0A838ZLF5</accession>
<organism evidence="6 7">
    <name type="scientific">Moheibacter lacus</name>
    <dbReference type="NCBI Taxonomy" id="2745851"/>
    <lineage>
        <taxon>Bacteria</taxon>
        <taxon>Pseudomonadati</taxon>
        <taxon>Bacteroidota</taxon>
        <taxon>Flavobacteriia</taxon>
        <taxon>Flavobacteriales</taxon>
        <taxon>Weeksellaceae</taxon>
        <taxon>Moheibacter</taxon>
    </lineage>
</organism>
<dbReference type="NCBIfam" id="TIGR02510">
    <property type="entry name" value="NrdE-prime"/>
    <property type="match status" value="1"/>
</dbReference>
<evidence type="ECO:0000313" key="6">
    <source>
        <dbReference type="EMBL" id="MBA5628570.1"/>
    </source>
</evidence>
<dbReference type="Pfam" id="PF00317">
    <property type="entry name" value="Ribonuc_red_lgN"/>
    <property type="match status" value="1"/>
</dbReference>
<name>A0A838ZLF5_9FLAO</name>
<dbReference type="GO" id="GO:0009263">
    <property type="term" value="P:deoxyribonucleotide biosynthetic process"/>
    <property type="evidence" value="ECO:0007669"/>
    <property type="project" value="UniProtKB-KW"/>
</dbReference>
<protein>
    <recommendedName>
        <fullName evidence="3">Ribonucleoside-diphosphate reductase</fullName>
        <ecNumber evidence="3">1.17.4.1</ecNumber>
    </recommendedName>
</protein>
<keyword evidence="2 3" id="KW-0215">Deoxyribonucleotide synthesis</keyword>
<comment type="similarity">
    <text evidence="1 3">Belongs to the ribonucleoside diphosphate reductase large chain family.</text>
</comment>
<dbReference type="GO" id="GO:0005524">
    <property type="term" value="F:ATP binding"/>
    <property type="evidence" value="ECO:0007669"/>
    <property type="project" value="InterPro"/>
</dbReference>
<dbReference type="PANTHER" id="PTHR11573:SF6">
    <property type="entry name" value="RIBONUCLEOSIDE-DIPHOSPHATE REDUCTASE LARGE SUBUNIT"/>
    <property type="match status" value="1"/>
</dbReference>
<dbReference type="PRINTS" id="PR01183">
    <property type="entry name" value="RIBORDTASEM1"/>
</dbReference>
<evidence type="ECO:0000313" key="7">
    <source>
        <dbReference type="Proteomes" id="UP000552241"/>
    </source>
</evidence>
<evidence type="ECO:0000256" key="1">
    <source>
        <dbReference type="ARBA" id="ARBA00010406"/>
    </source>
</evidence>
<comment type="function">
    <text evidence="3">Provides the precursors necessary for DNA synthesis. Catalyzes the biosynthesis of deoxyribonucleotides from the corresponding ribonucleotides.</text>
</comment>
<dbReference type="GO" id="GO:0005971">
    <property type="term" value="C:ribonucleoside-diphosphate reductase complex"/>
    <property type="evidence" value="ECO:0007669"/>
    <property type="project" value="TreeGrafter"/>
</dbReference>
<dbReference type="InterPro" id="IPR013509">
    <property type="entry name" value="RNR_lsu_N"/>
</dbReference>
<evidence type="ECO:0000256" key="2">
    <source>
        <dbReference type="ARBA" id="ARBA00023116"/>
    </source>
</evidence>
<dbReference type="InterPro" id="IPR000788">
    <property type="entry name" value="RNR_lg_C"/>
</dbReference>
<dbReference type="EMBL" id="JACDZE010000001">
    <property type="protein sequence ID" value="MBA5628570.1"/>
    <property type="molecule type" value="Genomic_DNA"/>
</dbReference>
<dbReference type="InterPro" id="IPR039718">
    <property type="entry name" value="Rrm1"/>
</dbReference>
<dbReference type="EC" id="1.17.4.1" evidence="3"/>
<keyword evidence="7" id="KW-1185">Reference proteome</keyword>
<dbReference type="Gene3D" id="3.20.70.20">
    <property type="match status" value="1"/>
</dbReference>
<feature type="domain" description="Ribonucleotide reductase large subunit C-terminal" evidence="5">
    <location>
        <begin position="202"/>
        <end position="370"/>
    </location>
</feature>
<dbReference type="GO" id="GO:0004748">
    <property type="term" value="F:ribonucleoside-diphosphate reductase activity, thioredoxin disulfide as acceptor"/>
    <property type="evidence" value="ECO:0007669"/>
    <property type="project" value="UniProtKB-EC"/>
</dbReference>
<reference evidence="6 7" key="1">
    <citation type="submission" date="2020-07" db="EMBL/GenBank/DDBJ databases">
        <title>Moheibacter lacus sp. nov., a member of the family Flavobacteriaceae isolated from freshwater lake sediment.</title>
        <authorList>
            <person name="Liu Y."/>
        </authorList>
    </citation>
    <scope>NUCLEOTIDE SEQUENCE [LARGE SCALE GENOMIC DNA]</scope>
    <source>
        <strain evidence="6 7">BDHS18</strain>
    </source>
</reference>
<evidence type="ECO:0000256" key="3">
    <source>
        <dbReference type="RuleBase" id="RU003410"/>
    </source>
</evidence>
<dbReference type="Proteomes" id="UP000552241">
    <property type="component" value="Unassembled WGS sequence"/>
</dbReference>
<gene>
    <name evidence="6" type="ORF">HU137_02155</name>
</gene>
<evidence type="ECO:0000259" key="5">
    <source>
        <dbReference type="Pfam" id="PF02867"/>
    </source>
</evidence>
<feature type="domain" description="Ribonucleotide reductase large subunit N-terminal" evidence="4">
    <location>
        <begin position="11"/>
        <end position="74"/>
    </location>
</feature>
<keyword evidence="3 6" id="KW-0560">Oxidoreductase</keyword>
<dbReference type="Pfam" id="PF02867">
    <property type="entry name" value="Ribonuc_red_lgC"/>
    <property type="match status" value="3"/>
</dbReference>
<sequence>MEKLWWKNEESEQILNRGYLLKGETVEGAIERVATAAAKRLYKPELIEPFKEMIERGWMSLSSPIWANMGTQRGLPISCFNVFIPDSIEGITHKLGEVIMQTKIGGGTSGYFGSLRERGSAVTDNGKSSGAVSFMKLFDTAMDTISQGGVRRGAYAAYLDIDHADIEEFLKIKSIGNPIQNLFTGVCVPDYWMQEMIDGDTEKRQIWAKVIESRQQKGLPYIFFSDNVNRNKPQVYKDLNMRIHGSNLCSEIMLPSSEEESFICCLSSMNLELYDEWKDTEAVKLAIFFLDAVLQEFIEKTEGNHYLASANRFAKRHRALGLGVLGWHSYLQKNMIPFEGLEAKMKTSEIFKHIQDRADKATQELARIYGEPELLREYGRRNTTTLAIAPTTSSSAILGQTSPGIEPFASNYYKAGLSKGNFMRKNKYLAKLLQEKGMDNEDTWRNIMLNQGSVQGLDGLTEHEKAVFKTFREISQLEIIQQAAIRQKFVDQAQSLNLNIPAELPIKDVNNLMIEAWKLGVKTLYYQRSQSVSKEMVTNLVSCSSCES</sequence>
<comment type="catalytic activity">
    <reaction evidence="3">
        <text>a 2'-deoxyribonucleoside 5'-diphosphate + [thioredoxin]-disulfide + H2O = a ribonucleoside 5'-diphosphate + [thioredoxin]-dithiol</text>
        <dbReference type="Rhea" id="RHEA:23252"/>
        <dbReference type="Rhea" id="RHEA-COMP:10698"/>
        <dbReference type="Rhea" id="RHEA-COMP:10700"/>
        <dbReference type="ChEBI" id="CHEBI:15377"/>
        <dbReference type="ChEBI" id="CHEBI:29950"/>
        <dbReference type="ChEBI" id="CHEBI:50058"/>
        <dbReference type="ChEBI" id="CHEBI:57930"/>
        <dbReference type="ChEBI" id="CHEBI:73316"/>
        <dbReference type="EC" id="1.17.4.1"/>
    </reaction>
</comment>
<feature type="domain" description="Ribonucleotide reductase large subunit C-terminal" evidence="5">
    <location>
        <begin position="78"/>
        <end position="198"/>
    </location>
</feature>
<feature type="domain" description="Ribonucleotide reductase large subunit C-terminal" evidence="5">
    <location>
        <begin position="375"/>
        <end position="526"/>
    </location>
</feature>
<evidence type="ECO:0000259" key="4">
    <source>
        <dbReference type="Pfam" id="PF00317"/>
    </source>
</evidence>
<dbReference type="PANTHER" id="PTHR11573">
    <property type="entry name" value="RIBONUCLEOSIDE-DIPHOSPHATE REDUCTASE LARGE CHAIN"/>
    <property type="match status" value="1"/>
</dbReference>
<comment type="caution">
    <text evidence="6">The sequence shown here is derived from an EMBL/GenBank/DDBJ whole genome shotgun (WGS) entry which is preliminary data.</text>
</comment>
<dbReference type="NCBIfam" id="NF006577">
    <property type="entry name" value="PRK09102.1"/>
    <property type="match status" value="1"/>
</dbReference>
<dbReference type="InterPro" id="IPR013350">
    <property type="entry name" value="RNR_alpha"/>
</dbReference>
<proteinExistence type="inferred from homology"/>